<dbReference type="Proteomes" id="UP001221757">
    <property type="component" value="Unassembled WGS sequence"/>
</dbReference>
<evidence type="ECO:0000313" key="2">
    <source>
        <dbReference type="Proteomes" id="UP001221757"/>
    </source>
</evidence>
<proteinExistence type="predicted"/>
<evidence type="ECO:0000313" key="1">
    <source>
        <dbReference type="EMBL" id="KAJ7666341.1"/>
    </source>
</evidence>
<organism evidence="1 2">
    <name type="scientific">Mycena rosella</name>
    <name type="common">Pink bonnet</name>
    <name type="synonym">Agaricus rosellus</name>
    <dbReference type="NCBI Taxonomy" id="1033263"/>
    <lineage>
        <taxon>Eukaryota</taxon>
        <taxon>Fungi</taxon>
        <taxon>Dikarya</taxon>
        <taxon>Basidiomycota</taxon>
        <taxon>Agaricomycotina</taxon>
        <taxon>Agaricomycetes</taxon>
        <taxon>Agaricomycetidae</taxon>
        <taxon>Agaricales</taxon>
        <taxon>Marasmiineae</taxon>
        <taxon>Mycenaceae</taxon>
        <taxon>Mycena</taxon>
    </lineage>
</organism>
<keyword evidence="2" id="KW-1185">Reference proteome</keyword>
<name>A0AAD7G4B9_MYCRO</name>
<protein>
    <submittedName>
        <fullName evidence="1">Uncharacterized protein</fullName>
    </submittedName>
</protein>
<dbReference type="AlphaFoldDB" id="A0AAD7G4B9"/>
<sequence>MQAIPSGYNESTERPIGALLLAVQAVHWVLQLWKTGEYVNQNKKADHFSSDIYADYSVALLGKGGKGKGIKTVRRVTKFCPQYSCGTSSTEWISPWPQRSTWSYLLVGGVGRPAAVGQRLTMWLCSLMTTM</sequence>
<reference evidence="1" key="1">
    <citation type="submission" date="2023-03" db="EMBL/GenBank/DDBJ databases">
        <title>Massive genome expansion in bonnet fungi (Mycena s.s.) driven by repeated elements and novel gene families across ecological guilds.</title>
        <authorList>
            <consortium name="Lawrence Berkeley National Laboratory"/>
            <person name="Harder C.B."/>
            <person name="Miyauchi S."/>
            <person name="Viragh M."/>
            <person name="Kuo A."/>
            <person name="Thoen E."/>
            <person name="Andreopoulos B."/>
            <person name="Lu D."/>
            <person name="Skrede I."/>
            <person name="Drula E."/>
            <person name="Henrissat B."/>
            <person name="Morin E."/>
            <person name="Kohler A."/>
            <person name="Barry K."/>
            <person name="LaButti K."/>
            <person name="Morin E."/>
            <person name="Salamov A."/>
            <person name="Lipzen A."/>
            <person name="Mereny Z."/>
            <person name="Hegedus B."/>
            <person name="Baldrian P."/>
            <person name="Stursova M."/>
            <person name="Weitz H."/>
            <person name="Taylor A."/>
            <person name="Grigoriev I.V."/>
            <person name="Nagy L.G."/>
            <person name="Martin F."/>
            <person name="Kauserud H."/>
        </authorList>
    </citation>
    <scope>NUCLEOTIDE SEQUENCE</scope>
    <source>
        <strain evidence="1">CBHHK067</strain>
    </source>
</reference>
<comment type="caution">
    <text evidence="1">The sequence shown here is derived from an EMBL/GenBank/DDBJ whole genome shotgun (WGS) entry which is preliminary data.</text>
</comment>
<gene>
    <name evidence="1" type="ORF">B0H17DRAFT_1143122</name>
</gene>
<dbReference type="EMBL" id="JARKIE010000210">
    <property type="protein sequence ID" value="KAJ7666341.1"/>
    <property type="molecule type" value="Genomic_DNA"/>
</dbReference>
<accession>A0AAD7G4B9</accession>